<evidence type="ECO:0000256" key="3">
    <source>
        <dbReference type="PROSITE-ProRule" id="PRU00221"/>
    </source>
</evidence>
<dbReference type="PROSITE" id="PS00678">
    <property type="entry name" value="WD_REPEATS_1"/>
    <property type="match status" value="4"/>
</dbReference>
<keyword evidence="5" id="KW-1185">Reference proteome</keyword>
<dbReference type="PROSITE" id="PS50294">
    <property type="entry name" value="WD_REPEATS_REGION"/>
    <property type="match status" value="4"/>
</dbReference>
<evidence type="ECO:0000256" key="2">
    <source>
        <dbReference type="ARBA" id="ARBA00022737"/>
    </source>
</evidence>
<dbReference type="InterPro" id="IPR001680">
    <property type="entry name" value="WD40_rpt"/>
</dbReference>
<dbReference type="Proteomes" id="UP000703661">
    <property type="component" value="Unassembled WGS sequence"/>
</dbReference>
<proteinExistence type="predicted"/>
<dbReference type="PRINTS" id="PR00320">
    <property type="entry name" value="GPROTEINBRPT"/>
</dbReference>
<dbReference type="SUPFAM" id="SSF50978">
    <property type="entry name" value="WD40 repeat-like"/>
    <property type="match status" value="1"/>
</dbReference>
<dbReference type="PANTHER" id="PTHR22847">
    <property type="entry name" value="WD40 REPEAT PROTEIN"/>
    <property type="match status" value="1"/>
</dbReference>
<dbReference type="InterPro" id="IPR001646">
    <property type="entry name" value="5peptide_repeat"/>
</dbReference>
<dbReference type="SMART" id="SM00320">
    <property type="entry name" value="WD40"/>
    <property type="match status" value="5"/>
</dbReference>
<evidence type="ECO:0000313" key="5">
    <source>
        <dbReference type="Proteomes" id="UP000703661"/>
    </source>
</evidence>
<dbReference type="Gene3D" id="2.160.20.80">
    <property type="entry name" value="E3 ubiquitin-protein ligase SopA"/>
    <property type="match status" value="1"/>
</dbReference>
<dbReference type="PANTHER" id="PTHR22847:SF637">
    <property type="entry name" value="WD REPEAT DOMAIN 5B"/>
    <property type="match status" value="1"/>
</dbReference>
<keyword evidence="2" id="KW-0677">Repeat</keyword>
<keyword evidence="1 3" id="KW-0853">WD repeat</keyword>
<dbReference type="PROSITE" id="PS50082">
    <property type="entry name" value="WD_REPEATS_2"/>
    <property type="match status" value="4"/>
</dbReference>
<dbReference type="GO" id="GO:1990234">
    <property type="term" value="C:transferase complex"/>
    <property type="evidence" value="ECO:0007669"/>
    <property type="project" value="UniProtKB-ARBA"/>
</dbReference>
<dbReference type="SUPFAM" id="SSF141571">
    <property type="entry name" value="Pentapeptide repeat-like"/>
    <property type="match status" value="1"/>
</dbReference>
<feature type="non-terminal residue" evidence="4">
    <location>
        <position position="602"/>
    </location>
</feature>
<dbReference type="CDD" id="cd00200">
    <property type="entry name" value="WD40"/>
    <property type="match status" value="1"/>
</dbReference>
<evidence type="ECO:0000313" key="4">
    <source>
        <dbReference type="EMBL" id="KAG0008414.1"/>
    </source>
</evidence>
<comment type="caution">
    <text evidence="4">The sequence shown here is derived from an EMBL/GenBank/DDBJ whole genome shotgun (WGS) entry which is preliminary data.</text>
</comment>
<dbReference type="InterPro" id="IPR019775">
    <property type="entry name" value="WD40_repeat_CS"/>
</dbReference>
<feature type="repeat" description="WD" evidence="3">
    <location>
        <begin position="508"/>
        <end position="549"/>
    </location>
</feature>
<accession>A0A9P6MNK8</accession>
<evidence type="ECO:0000256" key="1">
    <source>
        <dbReference type="ARBA" id="ARBA00022574"/>
    </source>
</evidence>
<dbReference type="AlphaFoldDB" id="A0A9P6MNK8"/>
<dbReference type="Pfam" id="PF00805">
    <property type="entry name" value="Pentapeptide"/>
    <property type="match status" value="1"/>
</dbReference>
<protein>
    <submittedName>
        <fullName evidence="4">Uncharacterized protein</fullName>
    </submittedName>
</protein>
<sequence>MDYKDQFQPFDQNNCRVSNLFQEAVIAPFNKDQIQSYIGQYVPTSKTATTSWSAKDYIKTLEDIPNLQELLTNPFLLRMAMEVLPQLVDLGKDFSSQKITRIVLYDKFVSQWIQRNEIRLMMMTSSSRDKEALKALTTSGFMECSIKYLKELATGVYDNQGGNPIIDDSGYRDKKTWKESFFNDTEGKNLLREAIPIVRDGNQYRFIHKSVLEYGLALAIYDPNAQYQVKELMSTLSHSLESFSSTGRMSVAEEQSLLDSPLGRRNLVGERSILQFLAKRVQQEPVFKDRLYSVIERSKSDKTVGIAAANAITILVRAGVRFIGADLRNIKIQGADLSSGMFDSAQLEGADLWKVNLRNVWMRQANLRGAQMTGVQFEELPFLQEDSEVVCCAYSPDGKTLAVGLENGKVSLYQTSSWGRIQTLKGHSSYVNSLSFSVTCNWIVSGSSDSTVRLWDVDTGECVHILRGRNRDVISVAYSLKGDTIASGSFDETVRLWDVDTGKYVRTLQGHTGSVRSVVYSPKGDRIVSGSDDMTVRLWDVDTSECIHTLQSHSDWVTSVVYSPKGDRIASGSSDWTVRLWDVDTGECIRIFRGHNRGVSSV</sequence>
<reference evidence="4" key="1">
    <citation type="journal article" date="2020" name="Fungal Divers.">
        <title>Resolving the Mortierellaceae phylogeny through synthesis of multi-gene phylogenetics and phylogenomics.</title>
        <authorList>
            <person name="Vandepol N."/>
            <person name="Liber J."/>
            <person name="Desiro A."/>
            <person name="Na H."/>
            <person name="Kennedy M."/>
            <person name="Barry K."/>
            <person name="Grigoriev I.V."/>
            <person name="Miller A.N."/>
            <person name="O'Donnell K."/>
            <person name="Stajich J.E."/>
            <person name="Bonito G."/>
        </authorList>
    </citation>
    <scope>NUCLEOTIDE SEQUENCE</scope>
    <source>
        <strain evidence="4">NRRL 2769</strain>
    </source>
</reference>
<dbReference type="Gene3D" id="2.130.10.10">
    <property type="entry name" value="YVTN repeat-like/Quinoprotein amine dehydrogenase"/>
    <property type="match status" value="3"/>
</dbReference>
<name>A0A9P6MNK8_9FUNG</name>
<feature type="repeat" description="WD" evidence="3">
    <location>
        <begin position="550"/>
        <end position="591"/>
    </location>
</feature>
<dbReference type="InterPro" id="IPR020472">
    <property type="entry name" value="WD40_PAC1"/>
</dbReference>
<feature type="repeat" description="WD" evidence="3">
    <location>
        <begin position="466"/>
        <end position="507"/>
    </location>
</feature>
<dbReference type="InterPro" id="IPR036322">
    <property type="entry name" value="WD40_repeat_dom_sf"/>
</dbReference>
<feature type="repeat" description="WD" evidence="3">
    <location>
        <begin position="424"/>
        <end position="465"/>
    </location>
</feature>
<gene>
    <name evidence="4" type="ORF">BGZ80_003478</name>
</gene>
<dbReference type="Pfam" id="PF00400">
    <property type="entry name" value="WD40"/>
    <property type="match status" value="5"/>
</dbReference>
<dbReference type="InterPro" id="IPR015943">
    <property type="entry name" value="WD40/YVTN_repeat-like_dom_sf"/>
</dbReference>
<organism evidence="4 5">
    <name type="scientific">Entomortierella chlamydospora</name>
    <dbReference type="NCBI Taxonomy" id="101097"/>
    <lineage>
        <taxon>Eukaryota</taxon>
        <taxon>Fungi</taxon>
        <taxon>Fungi incertae sedis</taxon>
        <taxon>Mucoromycota</taxon>
        <taxon>Mortierellomycotina</taxon>
        <taxon>Mortierellomycetes</taxon>
        <taxon>Mortierellales</taxon>
        <taxon>Mortierellaceae</taxon>
        <taxon>Entomortierella</taxon>
    </lineage>
</organism>
<dbReference type="EMBL" id="JAAAID010001920">
    <property type="protein sequence ID" value="KAG0008414.1"/>
    <property type="molecule type" value="Genomic_DNA"/>
</dbReference>